<proteinExistence type="predicted"/>
<sequence>MGLETDLSNSDKMVLSNIVEDLGKGAYPAISEVLEDMVQATVQQSNHGVMIPSATPISDHALFVPPYDNGMKYITAGVDKLQVQYELLSERLSLFEKKLSTAEKKRKKLVRVSSAIERNIEASKAEVQSLDIKVLCGGIKDRDLELLLEMETSELWGAKTRRNMQMKKIDKKLNEIDRFIEAHEAIAAATTTGSKT</sequence>
<accession>A0AAJ0ECF7</accession>
<evidence type="ECO:0000256" key="1">
    <source>
        <dbReference type="SAM" id="Coils"/>
    </source>
</evidence>
<dbReference type="GeneID" id="85473290"/>
<organism evidence="2 3">
    <name type="scientific">Colletotrichum phormii</name>
    <dbReference type="NCBI Taxonomy" id="359342"/>
    <lineage>
        <taxon>Eukaryota</taxon>
        <taxon>Fungi</taxon>
        <taxon>Dikarya</taxon>
        <taxon>Ascomycota</taxon>
        <taxon>Pezizomycotina</taxon>
        <taxon>Sordariomycetes</taxon>
        <taxon>Hypocreomycetidae</taxon>
        <taxon>Glomerellales</taxon>
        <taxon>Glomerellaceae</taxon>
        <taxon>Colletotrichum</taxon>
        <taxon>Colletotrichum acutatum species complex</taxon>
    </lineage>
</organism>
<dbReference type="Proteomes" id="UP001243989">
    <property type="component" value="Unassembled WGS sequence"/>
</dbReference>
<reference evidence="2" key="1">
    <citation type="submission" date="2021-06" db="EMBL/GenBank/DDBJ databases">
        <title>Comparative genomics, transcriptomics and evolutionary studies reveal genomic signatures of adaptation to plant cell wall in hemibiotrophic fungi.</title>
        <authorList>
            <consortium name="DOE Joint Genome Institute"/>
            <person name="Baroncelli R."/>
            <person name="Diaz J.F."/>
            <person name="Benocci T."/>
            <person name="Peng M."/>
            <person name="Battaglia E."/>
            <person name="Haridas S."/>
            <person name="Andreopoulos W."/>
            <person name="Labutti K."/>
            <person name="Pangilinan J."/>
            <person name="Floch G.L."/>
            <person name="Makela M.R."/>
            <person name="Henrissat B."/>
            <person name="Grigoriev I.V."/>
            <person name="Crouch J.A."/>
            <person name="De Vries R.P."/>
            <person name="Sukno S.A."/>
            <person name="Thon M.R."/>
        </authorList>
    </citation>
    <scope>NUCLEOTIDE SEQUENCE</scope>
    <source>
        <strain evidence="2">CBS 102054</strain>
    </source>
</reference>
<evidence type="ECO:0000313" key="3">
    <source>
        <dbReference type="Proteomes" id="UP001243989"/>
    </source>
</evidence>
<feature type="coiled-coil region" evidence="1">
    <location>
        <begin position="78"/>
        <end position="105"/>
    </location>
</feature>
<dbReference type="EMBL" id="JAHMHQ010000023">
    <property type="protein sequence ID" value="KAK1624587.1"/>
    <property type="molecule type" value="Genomic_DNA"/>
</dbReference>
<gene>
    <name evidence="2" type="ORF">BDP81DRAFT_398235</name>
</gene>
<protein>
    <submittedName>
        <fullName evidence="2">Uncharacterized protein</fullName>
    </submittedName>
</protein>
<comment type="caution">
    <text evidence="2">The sequence shown here is derived from an EMBL/GenBank/DDBJ whole genome shotgun (WGS) entry which is preliminary data.</text>
</comment>
<dbReference type="RefSeq" id="XP_060440582.1">
    <property type="nucleotide sequence ID" value="XM_060588428.1"/>
</dbReference>
<keyword evidence="3" id="KW-1185">Reference proteome</keyword>
<name>A0AAJ0ECF7_9PEZI</name>
<evidence type="ECO:0000313" key="2">
    <source>
        <dbReference type="EMBL" id="KAK1624587.1"/>
    </source>
</evidence>
<keyword evidence="1" id="KW-0175">Coiled coil</keyword>
<dbReference type="AlphaFoldDB" id="A0AAJ0ECF7"/>